<protein>
    <submittedName>
        <fullName evidence="2">Uncharacterized protein</fullName>
    </submittedName>
</protein>
<sequence length="257" mass="29515">EEESHSEDEASQPQGQPTATDKPPRGLEGVQASINTLIGESRSLQERLLEGQRCLVTTLTELMTELRGSRIRVARSGSTAEREEQPKRRKECDTPHNIRELIPKSVERAAAKEVSRLKLTQCGSKAELMLHIDYQERILTSYGMGDYTAAEGEFEPYPELEVLVLGAFAESLQDVGLKSEVHDWVRDQSHPRWEEMRAMIKWRFCRRHHLQSYFHQQVAAFKCENSSRVEEFLREVRKAYNLLQSVYQGDVSELKAL</sequence>
<feature type="non-terminal residue" evidence="2">
    <location>
        <position position="257"/>
    </location>
</feature>
<dbReference type="Proteomes" id="UP000591131">
    <property type="component" value="Unassembled WGS sequence"/>
</dbReference>
<evidence type="ECO:0000313" key="2">
    <source>
        <dbReference type="EMBL" id="KAF4647581.1"/>
    </source>
</evidence>
<feature type="region of interest" description="Disordered" evidence="1">
    <location>
        <begin position="1"/>
        <end position="29"/>
    </location>
</feature>
<accession>A0A7J6KLY3</accession>
<dbReference type="EMBL" id="JAAPAO010002512">
    <property type="protein sequence ID" value="KAF4647581.1"/>
    <property type="molecule type" value="Genomic_DNA"/>
</dbReference>
<feature type="compositionally biased region" description="Acidic residues" evidence="1">
    <location>
        <begin position="1"/>
        <end position="10"/>
    </location>
</feature>
<evidence type="ECO:0000256" key="1">
    <source>
        <dbReference type="SAM" id="MobiDB-lite"/>
    </source>
</evidence>
<feature type="compositionally biased region" description="Basic and acidic residues" evidence="1">
    <location>
        <begin position="80"/>
        <end position="93"/>
    </location>
</feature>
<feature type="region of interest" description="Disordered" evidence="1">
    <location>
        <begin position="73"/>
        <end position="93"/>
    </location>
</feature>
<name>A0A7J6KLY3_PERCH</name>
<comment type="caution">
    <text evidence="2">The sequence shown here is derived from an EMBL/GenBank/DDBJ whole genome shotgun (WGS) entry which is preliminary data.</text>
</comment>
<keyword evidence="3" id="KW-1185">Reference proteome</keyword>
<reference evidence="2 3" key="1">
    <citation type="submission" date="2020-04" db="EMBL/GenBank/DDBJ databases">
        <title>Perkinsus chesapeaki whole genome sequence.</title>
        <authorList>
            <person name="Bogema D.R."/>
        </authorList>
    </citation>
    <scope>NUCLEOTIDE SEQUENCE [LARGE SCALE GENOMIC DNA]</scope>
    <source>
        <strain evidence="2">ATCC PRA-425</strain>
    </source>
</reference>
<proteinExistence type="predicted"/>
<feature type="non-terminal residue" evidence="2">
    <location>
        <position position="1"/>
    </location>
</feature>
<organism evidence="2 3">
    <name type="scientific">Perkinsus chesapeaki</name>
    <name type="common">Clam parasite</name>
    <name type="synonym">Perkinsus andrewsi</name>
    <dbReference type="NCBI Taxonomy" id="330153"/>
    <lineage>
        <taxon>Eukaryota</taxon>
        <taxon>Sar</taxon>
        <taxon>Alveolata</taxon>
        <taxon>Perkinsozoa</taxon>
        <taxon>Perkinsea</taxon>
        <taxon>Perkinsida</taxon>
        <taxon>Perkinsidae</taxon>
        <taxon>Perkinsus</taxon>
    </lineage>
</organism>
<dbReference type="AlphaFoldDB" id="A0A7J6KLY3"/>
<gene>
    <name evidence="2" type="ORF">FOL47_004431</name>
</gene>
<evidence type="ECO:0000313" key="3">
    <source>
        <dbReference type="Proteomes" id="UP000591131"/>
    </source>
</evidence>